<name>A0AA35TH09_GEOBA</name>
<evidence type="ECO:0000256" key="2">
    <source>
        <dbReference type="ARBA" id="ARBA00022801"/>
    </source>
</evidence>
<dbReference type="GO" id="GO:0004553">
    <property type="term" value="F:hydrolase activity, hydrolyzing O-glycosyl compounds"/>
    <property type="evidence" value="ECO:0007669"/>
    <property type="project" value="InterPro"/>
</dbReference>
<dbReference type="SUPFAM" id="SSF51445">
    <property type="entry name" value="(Trans)glycosidases"/>
    <property type="match status" value="1"/>
</dbReference>
<dbReference type="InterPro" id="IPR017853">
    <property type="entry name" value="GH"/>
</dbReference>
<dbReference type="InterPro" id="IPR001944">
    <property type="entry name" value="Glycoside_Hdrlase_35"/>
</dbReference>
<accession>A0AA35TH09</accession>
<dbReference type="PANTHER" id="PTHR23421">
    <property type="entry name" value="BETA-GALACTOSIDASE RELATED"/>
    <property type="match status" value="1"/>
</dbReference>
<keyword evidence="3" id="KW-0326">Glycosidase</keyword>
<keyword evidence="2" id="KW-0378">Hydrolase</keyword>
<dbReference type="PRINTS" id="PR00742">
    <property type="entry name" value="GLHYDRLASE35"/>
</dbReference>
<feature type="domain" description="Glycoside hydrolase 35 catalytic" evidence="4">
    <location>
        <begin position="36"/>
        <end position="335"/>
    </location>
</feature>
<dbReference type="Gene3D" id="3.20.20.80">
    <property type="entry name" value="Glycosidases"/>
    <property type="match status" value="1"/>
</dbReference>
<keyword evidence="6" id="KW-1185">Reference proteome</keyword>
<dbReference type="EMBL" id="CASHTH010003683">
    <property type="protein sequence ID" value="CAI8047848.1"/>
    <property type="molecule type" value="Genomic_DNA"/>
</dbReference>
<dbReference type="GO" id="GO:0005975">
    <property type="term" value="P:carbohydrate metabolic process"/>
    <property type="evidence" value="ECO:0007669"/>
    <property type="project" value="InterPro"/>
</dbReference>
<dbReference type="InterPro" id="IPR019801">
    <property type="entry name" value="Glyco_hydro_35_CS"/>
</dbReference>
<proteinExistence type="inferred from homology"/>
<organism evidence="5 6">
    <name type="scientific">Geodia barretti</name>
    <name type="common">Barrett's horny sponge</name>
    <dbReference type="NCBI Taxonomy" id="519541"/>
    <lineage>
        <taxon>Eukaryota</taxon>
        <taxon>Metazoa</taxon>
        <taxon>Porifera</taxon>
        <taxon>Demospongiae</taxon>
        <taxon>Heteroscleromorpha</taxon>
        <taxon>Tetractinellida</taxon>
        <taxon>Astrophorina</taxon>
        <taxon>Geodiidae</taxon>
        <taxon>Geodia</taxon>
    </lineage>
</organism>
<dbReference type="InterPro" id="IPR031330">
    <property type="entry name" value="Gly_Hdrlase_35_cat"/>
</dbReference>
<reference evidence="5" key="1">
    <citation type="submission" date="2023-03" db="EMBL/GenBank/DDBJ databases">
        <authorList>
            <person name="Steffen K."/>
            <person name="Cardenas P."/>
        </authorList>
    </citation>
    <scope>NUCLEOTIDE SEQUENCE</scope>
</reference>
<evidence type="ECO:0000313" key="6">
    <source>
        <dbReference type="Proteomes" id="UP001174909"/>
    </source>
</evidence>
<dbReference type="PROSITE" id="PS01182">
    <property type="entry name" value="GLYCOSYL_HYDROL_F35"/>
    <property type="match status" value="1"/>
</dbReference>
<sequence length="478" mass="54049">MLLHSDRCSSVKLLNYHDVRERSGGRGYNVSYDNRSFIIDSQRTLLLSGAVHYPRVDVGDWSTVLRLMYEDGLNAVQTYLYWNLHQSEMGGKYDLSGNNDWLQFVQEARDAGLFVVLRIGPFVASEWDYGGIPHWIRDIPNVYVRSNNSQWETAMRKFFLDMVELARPLTAPHGGPIILGQVENEFRWLDQAYIDWCGDLVKEAATEIPFLMCNGFSAANTINTYNGNDGALYADAHSKLYPGQPLAWTENEGWFQEWDREPLSGRDNRTPQDMAYVVMKWFARGGAHHNYYMWYGGNNFGRLTGSCITTMYADGVNLHYDMLANEPKKTHLSKLHDLLDTYSLSLLTNPSQVDNATKVLVYSESQHKFVNATYQFAYVYTASGQGVAFLENSVNTTALVQFRETNFSLPGLSSSLVDLSTPDRATEVYNSAKVHSEGLPTKRTYATLSGKFPWSVWAENVGQLDGAFAAGRPLEQLN</sequence>
<dbReference type="Pfam" id="PF01301">
    <property type="entry name" value="Glyco_hydro_35"/>
    <property type="match status" value="1"/>
</dbReference>
<feature type="non-terminal residue" evidence="5">
    <location>
        <position position="1"/>
    </location>
</feature>
<comment type="similarity">
    <text evidence="1">Belongs to the glycosyl hydrolase 35 family.</text>
</comment>
<evidence type="ECO:0000259" key="4">
    <source>
        <dbReference type="Pfam" id="PF01301"/>
    </source>
</evidence>
<protein>
    <submittedName>
        <fullName evidence="5">Beta-galactosidase 6</fullName>
    </submittedName>
</protein>
<comment type="caution">
    <text evidence="5">The sequence shown here is derived from an EMBL/GenBank/DDBJ whole genome shotgun (WGS) entry which is preliminary data.</text>
</comment>
<evidence type="ECO:0000313" key="5">
    <source>
        <dbReference type="EMBL" id="CAI8047848.1"/>
    </source>
</evidence>
<dbReference type="AlphaFoldDB" id="A0AA35TH09"/>
<dbReference type="Proteomes" id="UP001174909">
    <property type="component" value="Unassembled WGS sequence"/>
</dbReference>
<evidence type="ECO:0000256" key="1">
    <source>
        <dbReference type="ARBA" id="ARBA00009809"/>
    </source>
</evidence>
<evidence type="ECO:0000256" key="3">
    <source>
        <dbReference type="ARBA" id="ARBA00023295"/>
    </source>
</evidence>
<gene>
    <name evidence="5" type="ORF">GBAR_LOCUS26468</name>
</gene>